<dbReference type="Pfam" id="PF26080">
    <property type="entry name" value="CUB_animal"/>
    <property type="match status" value="1"/>
</dbReference>
<keyword evidence="3" id="KW-1185">Reference proteome</keyword>
<dbReference type="InterPro" id="IPR035914">
    <property type="entry name" value="Sperma_CUB_dom_sf"/>
</dbReference>
<evidence type="ECO:0000313" key="3">
    <source>
        <dbReference type="Proteomes" id="UP001445076"/>
    </source>
</evidence>
<dbReference type="PANTHER" id="PTHR33236">
    <property type="entry name" value="INTRAFLAGELLAR TRANSPORT PROTEIN 122 FAMILY PROTEIN-RELATED"/>
    <property type="match status" value="1"/>
</dbReference>
<sequence>TNYPKSYNDVGSCQLTVNKISNNICQLRLDFDTFMISQPETVDHQCINDRFTVSGGTPVPSICGTNTGNQMYVDLGPGATTPTVLTFITMGPAFDRKWKVKVSQIPCNTDYSAPTDCLQYLTGVTGQIKSFNYDVSTGLQLSNQ</sequence>
<proteinExistence type="predicted"/>
<evidence type="ECO:0000259" key="1">
    <source>
        <dbReference type="Pfam" id="PF26080"/>
    </source>
</evidence>
<feature type="non-terminal residue" evidence="2">
    <location>
        <position position="144"/>
    </location>
</feature>
<reference evidence="2 3" key="1">
    <citation type="journal article" date="2024" name="BMC Genomics">
        <title>Genome assembly of redclaw crayfish (Cherax quadricarinatus) provides insights into its immune adaptation and hypoxia tolerance.</title>
        <authorList>
            <person name="Liu Z."/>
            <person name="Zheng J."/>
            <person name="Li H."/>
            <person name="Fang K."/>
            <person name="Wang S."/>
            <person name="He J."/>
            <person name="Zhou D."/>
            <person name="Weng S."/>
            <person name="Chi M."/>
            <person name="Gu Z."/>
            <person name="He J."/>
            <person name="Li F."/>
            <person name="Wang M."/>
        </authorList>
    </citation>
    <scope>NUCLEOTIDE SEQUENCE [LARGE SCALE GENOMIC DNA]</scope>
    <source>
        <strain evidence="2">ZL_2023a</strain>
    </source>
</reference>
<dbReference type="Gene3D" id="2.60.120.290">
    <property type="entry name" value="Spermadhesin, CUB domain"/>
    <property type="match status" value="1"/>
</dbReference>
<dbReference type="AlphaFoldDB" id="A0AAW0XS42"/>
<name>A0AAW0XS42_CHEQU</name>
<dbReference type="PANTHER" id="PTHR33236:SF6">
    <property type="entry name" value="CUB DOMAIN-CONTAINING PROTEIN"/>
    <property type="match status" value="1"/>
</dbReference>
<gene>
    <name evidence="2" type="ORF">OTU49_001767</name>
</gene>
<dbReference type="InterPro" id="IPR058698">
    <property type="entry name" value="CUB_metazoa"/>
</dbReference>
<dbReference type="Proteomes" id="UP001445076">
    <property type="component" value="Unassembled WGS sequence"/>
</dbReference>
<feature type="non-terminal residue" evidence="2">
    <location>
        <position position="1"/>
    </location>
</feature>
<feature type="domain" description="CUB" evidence="1">
    <location>
        <begin position="114"/>
        <end position="144"/>
    </location>
</feature>
<evidence type="ECO:0000313" key="2">
    <source>
        <dbReference type="EMBL" id="KAK8742272.1"/>
    </source>
</evidence>
<dbReference type="EMBL" id="JARKIK010000028">
    <property type="protein sequence ID" value="KAK8742272.1"/>
    <property type="molecule type" value="Genomic_DNA"/>
</dbReference>
<protein>
    <recommendedName>
        <fullName evidence="1">CUB domain-containing protein</fullName>
    </recommendedName>
</protein>
<accession>A0AAW0XS42</accession>
<comment type="caution">
    <text evidence="2">The sequence shown here is derived from an EMBL/GenBank/DDBJ whole genome shotgun (WGS) entry which is preliminary data.</text>
</comment>
<organism evidence="2 3">
    <name type="scientific">Cherax quadricarinatus</name>
    <name type="common">Australian red claw crayfish</name>
    <dbReference type="NCBI Taxonomy" id="27406"/>
    <lineage>
        <taxon>Eukaryota</taxon>
        <taxon>Metazoa</taxon>
        <taxon>Ecdysozoa</taxon>
        <taxon>Arthropoda</taxon>
        <taxon>Crustacea</taxon>
        <taxon>Multicrustacea</taxon>
        <taxon>Malacostraca</taxon>
        <taxon>Eumalacostraca</taxon>
        <taxon>Eucarida</taxon>
        <taxon>Decapoda</taxon>
        <taxon>Pleocyemata</taxon>
        <taxon>Astacidea</taxon>
        <taxon>Parastacoidea</taxon>
        <taxon>Parastacidae</taxon>
        <taxon>Cherax</taxon>
    </lineage>
</organism>